<evidence type="ECO:0000313" key="4">
    <source>
        <dbReference type="EMBL" id="SDH50821.1"/>
    </source>
</evidence>
<dbReference type="Pfam" id="PF13380">
    <property type="entry name" value="CoA_binding_2"/>
    <property type="match status" value="1"/>
</dbReference>
<dbReference type="SUPFAM" id="SSF56059">
    <property type="entry name" value="Glutathione synthetase ATP-binding domain-like"/>
    <property type="match status" value="1"/>
</dbReference>
<dbReference type="InterPro" id="IPR016102">
    <property type="entry name" value="Succinyl-CoA_synth-like"/>
</dbReference>
<evidence type="ECO:0000313" key="5">
    <source>
        <dbReference type="Proteomes" id="UP000198967"/>
    </source>
</evidence>
<evidence type="ECO:0000256" key="2">
    <source>
        <dbReference type="PROSITE-ProRule" id="PRU00409"/>
    </source>
</evidence>
<keyword evidence="2" id="KW-0547">Nucleotide-binding</keyword>
<reference evidence="4 5" key="1">
    <citation type="submission" date="2016-10" db="EMBL/GenBank/DDBJ databases">
        <authorList>
            <person name="de Groot N.N."/>
        </authorList>
    </citation>
    <scope>NUCLEOTIDE SEQUENCE [LARGE SCALE GENOMIC DNA]</scope>
    <source>
        <strain evidence="4 5">CGMCC 4.3143</strain>
    </source>
</reference>
<accession>A0A1G8CZB1</accession>
<keyword evidence="5" id="KW-1185">Reference proteome</keyword>
<dbReference type="Proteomes" id="UP000198967">
    <property type="component" value="Unassembled WGS sequence"/>
</dbReference>
<dbReference type="Gene3D" id="3.40.50.720">
    <property type="entry name" value="NAD(P)-binding Rossmann-like Domain"/>
    <property type="match status" value="1"/>
</dbReference>
<protein>
    <submittedName>
        <fullName evidence="4">Acyl-CoA synthetase (NDP forming)</fullName>
    </submittedName>
</protein>
<evidence type="ECO:0000256" key="1">
    <source>
        <dbReference type="ARBA" id="ARBA00060888"/>
    </source>
</evidence>
<sequence>MTGTDGALEALLDPSSIVLVGVSRPAPGKSKVGGYAVLQNLRRGGFAGRISVVHPSGDEIDGIRATRSIAELEPHDVAVIALPAAAAVTAVRGCAERGIKAFVVLSSGFGEAGTPEGDANEAALREVADEYGLAVGGPNSLGVVNILNGAWAGNFAILESTDLRPGGLAIVSQSGAIAGSLAVRASDRGVGISHIVSTGNESVTTAADVITALAAEPRVEVIALYLEGAHDGRALAEACRTARLAGKPVVVFKVGETEVGARAALSHTAKLAGTPALYRGALLQAGAVQVDSLNELVETPMVFLGTEIGRPVRRVCVVSISGGLGAVTADALVRAGLEVPVLAGATQDGLAALELPFGAISNPVDTAGATQRRLDVFALVAEVVGADPGVDALVVPLASRFRASAESTADDLLAAAEVAGIPLYVAWFSGSDNAEFVARLRSAGGVPCFDDIEACVRALRGADLVSRPVAAVPDAGVVVDLGTVDGLLDEAASKALLAEHGLPLPRERHAHTLDEALAAADEVGYPVAVKIVSPDLAHKAAVGGVRLDVADAAELTAAYGEILAAVRAAAPTAVLDGVLVSEMVRPERELLVGVYDDDTFGPVLAVGRGGSRVEELADVEFRLLPTTTAEVENLCRSHVGADRPDVLTEVARVVSGIGDFAWAAREHVRELDVNPLVVTDSGEVRALDAVVSLRR</sequence>
<dbReference type="RefSeq" id="WP_176921586.1">
    <property type="nucleotide sequence ID" value="NZ_FNBE01000024.1"/>
</dbReference>
<organism evidence="4 5">
    <name type="scientific">Pseudonocardia oroxyli</name>
    <dbReference type="NCBI Taxonomy" id="366584"/>
    <lineage>
        <taxon>Bacteria</taxon>
        <taxon>Bacillati</taxon>
        <taxon>Actinomycetota</taxon>
        <taxon>Actinomycetes</taxon>
        <taxon>Pseudonocardiales</taxon>
        <taxon>Pseudonocardiaceae</taxon>
        <taxon>Pseudonocardia</taxon>
    </lineage>
</organism>
<dbReference type="InterPro" id="IPR013815">
    <property type="entry name" value="ATP_grasp_subdomain_1"/>
</dbReference>
<dbReference type="PANTHER" id="PTHR42793:SF1">
    <property type="entry name" value="PEPTIDYL-LYSINE N-ACETYLTRANSFERASE PATZ"/>
    <property type="match status" value="1"/>
</dbReference>
<dbReference type="STRING" id="366584.SAMN05216377_12413"/>
<comment type="similarity">
    <text evidence="1">In the N-terminal section; belongs to the acetate CoA ligase alpha subunit family.</text>
</comment>
<dbReference type="SUPFAM" id="SSF51735">
    <property type="entry name" value="NAD(P)-binding Rossmann-fold domains"/>
    <property type="match status" value="1"/>
</dbReference>
<dbReference type="InterPro" id="IPR036291">
    <property type="entry name" value="NAD(P)-bd_dom_sf"/>
</dbReference>
<proteinExistence type="inferred from homology"/>
<dbReference type="Pfam" id="PF13607">
    <property type="entry name" value="Succ_CoA_lig"/>
    <property type="match status" value="1"/>
</dbReference>
<gene>
    <name evidence="4" type="ORF">SAMN05216377_12413</name>
</gene>
<dbReference type="InterPro" id="IPR032875">
    <property type="entry name" value="Succ_CoA_lig_flav_dom"/>
</dbReference>
<dbReference type="GO" id="GO:0005524">
    <property type="term" value="F:ATP binding"/>
    <property type="evidence" value="ECO:0007669"/>
    <property type="project" value="UniProtKB-UniRule"/>
</dbReference>
<dbReference type="PANTHER" id="PTHR42793">
    <property type="entry name" value="COA BINDING DOMAIN CONTAINING PROTEIN"/>
    <property type="match status" value="1"/>
</dbReference>
<dbReference type="InterPro" id="IPR011761">
    <property type="entry name" value="ATP-grasp"/>
</dbReference>
<dbReference type="EMBL" id="FNBE01000024">
    <property type="protein sequence ID" value="SDH50821.1"/>
    <property type="molecule type" value="Genomic_DNA"/>
</dbReference>
<dbReference type="SMART" id="SM00881">
    <property type="entry name" value="CoA_binding"/>
    <property type="match status" value="1"/>
</dbReference>
<dbReference type="AlphaFoldDB" id="A0A1G8CZB1"/>
<dbReference type="SUPFAM" id="SSF52210">
    <property type="entry name" value="Succinyl-CoA synthetase domains"/>
    <property type="match status" value="2"/>
</dbReference>
<dbReference type="GO" id="GO:0046872">
    <property type="term" value="F:metal ion binding"/>
    <property type="evidence" value="ECO:0007669"/>
    <property type="project" value="InterPro"/>
</dbReference>
<dbReference type="Gene3D" id="3.40.50.261">
    <property type="entry name" value="Succinyl-CoA synthetase domains"/>
    <property type="match status" value="2"/>
</dbReference>
<feature type="domain" description="ATP-grasp" evidence="3">
    <location>
        <begin position="494"/>
        <end position="530"/>
    </location>
</feature>
<dbReference type="Pfam" id="PF13549">
    <property type="entry name" value="ATP-grasp_5"/>
    <property type="match status" value="1"/>
</dbReference>
<evidence type="ECO:0000259" key="3">
    <source>
        <dbReference type="PROSITE" id="PS50975"/>
    </source>
</evidence>
<dbReference type="PROSITE" id="PS50975">
    <property type="entry name" value="ATP_GRASP"/>
    <property type="match status" value="1"/>
</dbReference>
<keyword evidence="2" id="KW-0067">ATP-binding</keyword>
<dbReference type="FunFam" id="3.30.1490.20:FF:000020">
    <property type="entry name" value="Protein lysine acetyltransferase"/>
    <property type="match status" value="1"/>
</dbReference>
<dbReference type="Gene3D" id="3.30.1490.20">
    <property type="entry name" value="ATP-grasp fold, A domain"/>
    <property type="match status" value="1"/>
</dbReference>
<dbReference type="InterPro" id="IPR003781">
    <property type="entry name" value="CoA-bd"/>
</dbReference>
<name>A0A1G8CZB1_PSEOR</name>
<dbReference type="Gene3D" id="3.30.470.20">
    <property type="entry name" value="ATP-grasp fold, B domain"/>
    <property type="match status" value="1"/>
</dbReference>